<feature type="domain" description="GST N-terminal" evidence="3">
    <location>
        <begin position="8"/>
        <end position="89"/>
    </location>
</feature>
<evidence type="ECO:0000313" key="6">
    <source>
        <dbReference type="Proteomes" id="UP000812966"/>
    </source>
</evidence>
<evidence type="ECO:0000259" key="3">
    <source>
        <dbReference type="PROSITE" id="PS50404"/>
    </source>
</evidence>
<evidence type="ECO:0000259" key="4">
    <source>
        <dbReference type="PROSITE" id="PS50405"/>
    </source>
</evidence>
<keyword evidence="6" id="KW-1185">Reference proteome</keyword>
<dbReference type="PANTHER" id="PTHR44051:SF8">
    <property type="entry name" value="GLUTATHIONE S-TRANSFERASE GSTA"/>
    <property type="match status" value="1"/>
</dbReference>
<dbReference type="Proteomes" id="UP000812966">
    <property type="component" value="Unassembled WGS sequence"/>
</dbReference>
<dbReference type="SFLD" id="SFLDS00019">
    <property type="entry name" value="Glutathione_Transferase_(cytos"/>
    <property type="match status" value="1"/>
</dbReference>
<protein>
    <recommendedName>
        <fullName evidence="7">Glutathione S-transferase</fullName>
    </recommendedName>
</protein>
<accession>A0A8K0JLV1</accession>
<dbReference type="InterPro" id="IPR036249">
    <property type="entry name" value="Thioredoxin-like_sf"/>
</dbReference>
<evidence type="ECO:0000313" key="5">
    <source>
        <dbReference type="EMBL" id="KAG7553578.1"/>
    </source>
</evidence>
<feature type="domain" description="GST C-terminal" evidence="4">
    <location>
        <begin position="95"/>
        <end position="236"/>
    </location>
</feature>
<dbReference type="InterPro" id="IPR010987">
    <property type="entry name" value="Glutathione-S-Trfase_C-like"/>
</dbReference>
<evidence type="ECO:0000256" key="1">
    <source>
        <dbReference type="ARBA" id="ARBA00007409"/>
    </source>
</evidence>
<comment type="similarity">
    <text evidence="1">Belongs to the GST superfamily.</text>
</comment>
<dbReference type="SFLD" id="SFLDG00358">
    <property type="entry name" value="Main_(cytGST)"/>
    <property type="match status" value="1"/>
</dbReference>
<dbReference type="EMBL" id="JABELV010000052">
    <property type="protein sequence ID" value="KAG7553578.1"/>
    <property type="molecule type" value="Genomic_DNA"/>
</dbReference>
<dbReference type="SUPFAM" id="SSF47616">
    <property type="entry name" value="GST C-terminal domain-like"/>
    <property type="match status" value="1"/>
</dbReference>
<dbReference type="Gene3D" id="1.20.1050.10">
    <property type="match status" value="1"/>
</dbReference>
<dbReference type="SFLD" id="SFLDG01151">
    <property type="entry name" value="Main.2:_Nu-like"/>
    <property type="match status" value="1"/>
</dbReference>
<name>A0A8K0JLV1_9TREE</name>
<evidence type="ECO:0000256" key="2">
    <source>
        <dbReference type="SAM" id="MobiDB-lite"/>
    </source>
</evidence>
<reference evidence="5" key="1">
    <citation type="submission" date="2020-04" db="EMBL/GenBank/DDBJ databases">
        <title>Analysis of mating type loci in Filobasidium floriforme.</title>
        <authorList>
            <person name="Nowrousian M."/>
        </authorList>
    </citation>
    <scope>NUCLEOTIDE SEQUENCE</scope>
    <source>
        <strain evidence="5">CBS 6242</strain>
    </source>
</reference>
<dbReference type="PROSITE" id="PS50405">
    <property type="entry name" value="GST_CTER"/>
    <property type="match status" value="1"/>
</dbReference>
<dbReference type="CDD" id="cd03048">
    <property type="entry name" value="GST_N_Ure2p_like"/>
    <property type="match status" value="1"/>
</dbReference>
<dbReference type="AlphaFoldDB" id="A0A8K0JLV1"/>
<comment type="caution">
    <text evidence="5">The sequence shown here is derived from an EMBL/GenBank/DDBJ whole genome shotgun (WGS) entry which is preliminary data.</text>
</comment>
<dbReference type="Gene3D" id="3.40.30.10">
    <property type="entry name" value="Glutaredoxin"/>
    <property type="match status" value="1"/>
</dbReference>
<dbReference type="Pfam" id="PF02798">
    <property type="entry name" value="GST_N"/>
    <property type="match status" value="1"/>
</dbReference>
<feature type="region of interest" description="Disordered" evidence="2">
    <location>
        <begin position="231"/>
        <end position="262"/>
    </location>
</feature>
<proteinExistence type="inferred from homology"/>
<dbReference type="InterPro" id="IPR004045">
    <property type="entry name" value="Glutathione_S-Trfase_N"/>
</dbReference>
<dbReference type="PANTHER" id="PTHR44051">
    <property type="entry name" value="GLUTATHIONE S-TRANSFERASE-RELATED"/>
    <property type="match status" value="1"/>
</dbReference>
<gene>
    <name evidence="5" type="ORF">FFLO_03010</name>
</gene>
<sequence length="262" mass="29906">MSVANKIKLWTAATTTSSQCSILLEELKRAYVIEYEFASLSFSKNEQKEESFLKVNPNGRIPALTDGDHNVFESGAINQWLVEKYDKENKFWFEDPKERSDAFSWIMFFQSGLAPMQGQANHFFRYAPEKIPYGIKRYQDETARLYSVLEDRLAGKRESNGSSGEPRDFVVGAGKGKYSIVDMNAFPWVRLASWAGVPGLERFTHIKAWLERIEAREAVKAGLDIPVKNSFNPNATQEELDAKAKEASKWIMQGQNQKDEKK</sequence>
<dbReference type="SUPFAM" id="SSF52833">
    <property type="entry name" value="Thioredoxin-like"/>
    <property type="match status" value="1"/>
</dbReference>
<evidence type="ECO:0008006" key="7">
    <source>
        <dbReference type="Google" id="ProtNLM"/>
    </source>
</evidence>
<dbReference type="PROSITE" id="PS50404">
    <property type="entry name" value="GST_NTER"/>
    <property type="match status" value="1"/>
</dbReference>
<dbReference type="InterPro" id="IPR036282">
    <property type="entry name" value="Glutathione-S-Trfase_C_sf"/>
</dbReference>
<organism evidence="5 6">
    <name type="scientific">Filobasidium floriforme</name>
    <dbReference type="NCBI Taxonomy" id="5210"/>
    <lineage>
        <taxon>Eukaryota</taxon>
        <taxon>Fungi</taxon>
        <taxon>Dikarya</taxon>
        <taxon>Basidiomycota</taxon>
        <taxon>Agaricomycotina</taxon>
        <taxon>Tremellomycetes</taxon>
        <taxon>Filobasidiales</taxon>
        <taxon>Filobasidiaceae</taxon>
        <taxon>Filobasidium</taxon>
    </lineage>
</organism>
<dbReference type="InterPro" id="IPR040079">
    <property type="entry name" value="Glutathione_S-Trfase"/>
</dbReference>